<gene>
    <name evidence="3" type="ORF">DSM104440_01326</name>
</gene>
<name>A0A6M4H5S3_9PROT</name>
<sequence length="158" mass="16360">MRGPWHQFAVAAGVAAIGVVMLALTPTIEGGAGYAGVSPRFFPVLIGIGLVVIGLGLVVDVWRHGFIGVDEAAEAAMPMDWASFGWISASLIVAGLVIEKGGFVIACTALYVLCARGFNSRRYGLNIVVGLVLSAAIFVAFNYGLGMTLPAGILPIPK</sequence>
<keyword evidence="4" id="KW-1185">Reference proteome</keyword>
<feature type="transmembrane region" description="Helical" evidence="1">
    <location>
        <begin position="40"/>
        <end position="59"/>
    </location>
</feature>
<dbReference type="KEGG" id="upl:DSM104440_01326"/>
<accession>A0A6M4H5S3</accession>
<evidence type="ECO:0000313" key="3">
    <source>
        <dbReference type="EMBL" id="QJR14525.1"/>
    </source>
</evidence>
<dbReference type="InParanoid" id="A0A6M4H5S3"/>
<evidence type="ECO:0000313" key="4">
    <source>
        <dbReference type="Proteomes" id="UP000503096"/>
    </source>
</evidence>
<keyword evidence="1" id="KW-0472">Membrane</keyword>
<organism evidence="3 4">
    <name type="scientific">Usitatibacter palustris</name>
    <dbReference type="NCBI Taxonomy" id="2732487"/>
    <lineage>
        <taxon>Bacteria</taxon>
        <taxon>Pseudomonadati</taxon>
        <taxon>Pseudomonadota</taxon>
        <taxon>Betaproteobacteria</taxon>
        <taxon>Nitrosomonadales</taxon>
        <taxon>Usitatibacteraceae</taxon>
        <taxon>Usitatibacter</taxon>
    </lineage>
</organism>
<dbReference type="EMBL" id="CP053073">
    <property type="protein sequence ID" value="QJR14525.1"/>
    <property type="molecule type" value="Genomic_DNA"/>
</dbReference>
<reference evidence="3 4" key="1">
    <citation type="submission" date="2020-04" db="EMBL/GenBank/DDBJ databases">
        <title>Usitatibacter rugosus gen. nov., sp. nov. and Usitatibacter palustris sp. nov., novel members of Usitatibacteraceae fam. nov. within the order Nitrosomonadales isolated from soil.</title>
        <authorList>
            <person name="Huber K.J."/>
            <person name="Neumann-Schaal M."/>
            <person name="Geppert A."/>
            <person name="Luckner M."/>
            <person name="Wanner G."/>
            <person name="Overmann J."/>
        </authorList>
    </citation>
    <scope>NUCLEOTIDE SEQUENCE [LARGE SCALE GENOMIC DNA]</scope>
    <source>
        <strain evidence="3 4">Swamp67</strain>
    </source>
</reference>
<feature type="transmembrane region" description="Helical" evidence="1">
    <location>
        <begin position="125"/>
        <end position="145"/>
    </location>
</feature>
<dbReference type="Pfam" id="PF07331">
    <property type="entry name" value="TctB"/>
    <property type="match status" value="1"/>
</dbReference>
<feature type="transmembrane region" description="Helical" evidence="1">
    <location>
        <begin position="86"/>
        <end position="113"/>
    </location>
</feature>
<dbReference type="AlphaFoldDB" id="A0A6M4H5S3"/>
<evidence type="ECO:0000259" key="2">
    <source>
        <dbReference type="Pfam" id="PF07331"/>
    </source>
</evidence>
<proteinExistence type="predicted"/>
<dbReference type="InterPro" id="IPR009936">
    <property type="entry name" value="DUF1468"/>
</dbReference>
<feature type="domain" description="DUF1468" evidence="2">
    <location>
        <begin position="10"/>
        <end position="150"/>
    </location>
</feature>
<feature type="transmembrane region" description="Helical" evidence="1">
    <location>
        <begin position="6"/>
        <end position="28"/>
    </location>
</feature>
<evidence type="ECO:0000256" key="1">
    <source>
        <dbReference type="SAM" id="Phobius"/>
    </source>
</evidence>
<dbReference type="RefSeq" id="WP_171161269.1">
    <property type="nucleotide sequence ID" value="NZ_CP053073.1"/>
</dbReference>
<dbReference type="Proteomes" id="UP000503096">
    <property type="component" value="Chromosome"/>
</dbReference>
<keyword evidence="1" id="KW-1133">Transmembrane helix</keyword>
<keyword evidence="1" id="KW-0812">Transmembrane</keyword>
<protein>
    <recommendedName>
        <fullName evidence="2">DUF1468 domain-containing protein</fullName>
    </recommendedName>
</protein>